<accession>A0AAV4Q183</accession>
<evidence type="ECO:0000313" key="1">
    <source>
        <dbReference type="EMBL" id="GIY02286.1"/>
    </source>
</evidence>
<dbReference type="AlphaFoldDB" id="A0AAV4Q183"/>
<evidence type="ECO:0000313" key="2">
    <source>
        <dbReference type="Proteomes" id="UP001054945"/>
    </source>
</evidence>
<dbReference type="Proteomes" id="UP001054945">
    <property type="component" value="Unassembled WGS sequence"/>
</dbReference>
<comment type="caution">
    <text evidence="1">The sequence shown here is derived from an EMBL/GenBank/DDBJ whole genome shotgun (WGS) entry which is preliminary data.</text>
</comment>
<evidence type="ECO:0008006" key="3">
    <source>
        <dbReference type="Google" id="ProtNLM"/>
    </source>
</evidence>
<organism evidence="1 2">
    <name type="scientific">Caerostris extrusa</name>
    <name type="common">Bark spider</name>
    <name type="synonym">Caerostris bankana</name>
    <dbReference type="NCBI Taxonomy" id="172846"/>
    <lineage>
        <taxon>Eukaryota</taxon>
        <taxon>Metazoa</taxon>
        <taxon>Ecdysozoa</taxon>
        <taxon>Arthropoda</taxon>
        <taxon>Chelicerata</taxon>
        <taxon>Arachnida</taxon>
        <taxon>Araneae</taxon>
        <taxon>Araneomorphae</taxon>
        <taxon>Entelegynae</taxon>
        <taxon>Araneoidea</taxon>
        <taxon>Araneidae</taxon>
        <taxon>Caerostris</taxon>
    </lineage>
</organism>
<gene>
    <name evidence="1" type="ORF">CEXT_463631</name>
</gene>
<proteinExistence type="predicted"/>
<protein>
    <recommendedName>
        <fullName evidence="3">PiggyBac transposable element-derived protein domain-containing protein</fullName>
    </recommendedName>
</protein>
<keyword evidence="2" id="KW-1185">Reference proteome</keyword>
<reference evidence="1 2" key="1">
    <citation type="submission" date="2021-06" db="EMBL/GenBank/DDBJ databases">
        <title>Caerostris extrusa draft genome.</title>
        <authorList>
            <person name="Kono N."/>
            <person name="Arakawa K."/>
        </authorList>
    </citation>
    <scope>NUCLEOTIDE SEQUENCE [LARGE SCALE GENOMIC DNA]</scope>
</reference>
<name>A0AAV4Q183_CAEEX</name>
<sequence length="147" mass="17199">MGGVNTFNHLKSSYSSSRKLKKCCHRLFYFHLDASLVNSYILYVDNHNVAKNSHLEIRLRIARGVIEGFSSKNRKLQSSWVATKRKLAFHRKSEQLMFEYTCQKKGKHTKRANIVAPKLTRNGQKCYIEHVMFHCVQLLVLCFHQNN</sequence>
<dbReference type="EMBL" id="BPLR01005431">
    <property type="protein sequence ID" value="GIY02286.1"/>
    <property type="molecule type" value="Genomic_DNA"/>
</dbReference>